<evidence type="ECO:0000256" key="1">
    <source>
        <dbReference type="SAM" id="MobiDB-lite"/>
    </source>
</evidence>
<name>F8JZ39_STREN</name>
<reference evidence="4" key="1">
    <citation type="submission" date="2011-12" db="EMBL/GenBank/DDBJ databases">
        <title>Complete genome sequence of Streptomyces cattleya strain DSM 46488.</title>
        <authorList>
            <person name="Ou H.-Y."/>
            <person name="Li P."/>
            <person name="Zhao C."/>
            <person name="O'Hagan D."/>
            <person name="Deng Z."/>
        </authorList>
    </citation>
    <scope>NUCLEOTIDE SEQUENCE [LARGE SCALE GENOMIC DNA]</scope>
    <source>
        <strain evidence="4">ATCC 35852 / DSM 46488 / JCM 4925 / NBRC 14057 / NRRL 8057</strain>
    </source>
</reference>
<feature type="signal peptide" evidence="2">
    <location>
        <begin position="1"/>
        <end position="25"/>
    </location>
</feature>
<dbReference type="RefSeq" id="WP_014143096.1">
    <property type="nucleotide sequence ID" value="NC_016111.1"/>
</dbReference>
<protein>
    <submittedName>
        <fullName evidence="3">Uncharacterized protein</fullName>
    </submittedName>
</protein>
<sequence length="50" mass="4990">MKVIRRAVVAVAGVAAALAAVLAPAAVASANTPDNWGNPGYVQPANWSTT</sequence>
<accession>F8JZ39</accession>
<gene>
    <name evidence="3" type="ordered locus">SCATT_23350</name>
</gene>
<dbReference type="Proteomes" id="UP000007842">
    <property type="component" value="Chromosome"/>
</dbReference>
<evidence type="ECO:0000313" key="4">
    <source>
        <dbReference type="Proteomes" id="UP000007842"/>
    </source>
</evidence>
<dbReference type="AlphaFoldDB" id="F8JZ39"/>
<proteinExistence type="predicted"/>
<evidence type="ECO:0000256" key="2">
    <source>
        <dbReference type="SAM" id="SignalP"/>
    </source>
</evidence>
<evidence type="ECO:0000313" key="3">
    <source>
        <dbReference type="EMBL" id="AEW94706.1"/>
    </source>
</evidence>
<dbReference type="KEGG" id="scy:SCATT_23350"/>
<dbReference type="PROSITE" id="PS51318">
    <property type="entry name" value="TAT"/>
    <property type="match status" value="1"/>
</dbReference>
<keyword evidence="4" id="KW-1185">Reference proteome</keyword>
<dbReference type="HOGENOM" id="CLU_3123050_0_0_11"/>
<feature type="region of interest" description="Disordered" evidence="1">
    <location>
        <begin position="30"/>
        <end position="50"/>
    </location>
</feature>
<dbReference type="EMBL" id="CP003219">
    <property type="protein sequence ID" value="AEW94706.1"/>
    <property type="molecule type" value="Genomic_DNA"/>
</dbReference>
<accession>G8WQH4</accession>
<dbReference type="InterPro" id="IPR006311">
    <property type="entry name" value="TAT_signal"/>
</dbReference>
<dbReference type="KEGG" id="sct:SCAT_2350"/>
<organism evidence="3 4">
    <name type="scientific">Streptantibioticus cattleyicolor (strain ATCC 35852 / DSM 46488 / JCM 4925 / NBRC 14057 / NRRL 8057)</name>
    <name type="common">Streptomyces cattleya</name>
    <dbReference type="NCBI Taxonomy" id="1003195"/>
    <lineage>
        <taxon>Bacteria</taxon>
        <taxon>Bacillati</taxon>
        <taxon>Actinomycetota</taxon>
        <taxon>Actinomycetes</taxon>
        <taxon>Kitasatosporales</taxon>
        <taxon>Streptomycetaceae</taxon>
        <taxon>Streptantibioticus</taxon>
    </lineage>
</organism>
<feature type="chain" id="PRO_5038344643" evidence="2">
    <location>
        <begin position="26"/>
        <end position="50"/>
    </location>
</feature>
<keyword evidence="2" id="KW-0732">Signal</keyword>
<dbReference type="PATRIC" id="fig|1003195.11.peg.3862"/>